<organism evidence="1 2">
    <name type="scientific">Noviherbaspirillum saxi</name>
    <dbReference type="NCBI Taxonomy" id="2320863"/>
    <lineage>
        <taxon>Bacteria</taxon>
        <taxon>Pseudomonadati</taxon>
        <taxon>Pseudomonadota</taxon>
        <taxon>Betaproteobacteria</taxon>
        <taxon>Burkholderiales</taxon>
        <taxon>Oxalobacteraceae</taxon>
        <taxon>Noviherbaspirillum</taxon>
    </lineage>
</organism>
<protein>
    <submittedName>
        <fullName evidence="1">VWA domain-containing protein</fullName>
    </submittedName>
</protein>
<dbReference type="RefSeq" id="WP_119772710.1">
    <property type="nucleotide sequence ID" value="NZ_QYUO01000003.1"/>
</dbReference>
<dbReference type="InterPro" id="IPR036465">
    <property type="entry name" value="vWFA_dom_sf"/>
</dbReference>
<dbReference type="PANTHER" id="PTHR39338:SF6">
    <property type="entry name" value="BLL5662 PROTEIN"/>
    <property type="match status" value="1"/>
</dbReference>
<dbReference type="PIRSF" id="PIRSF010256">
    <property type="entry name" value="CoxE_vWa"/>
    <property type="match status" value="1"/>
</dbReference>
<dbReference type="EMBL" id="QYUO01000003">
    <property type="protein sequence ID" value="RJF92719.1"/>
    <property type="molecule type" value="Genomic_DNA"/>
</dbReference>
<keyword evidence="2" id="KW-1185">Reference proteome</keyword>
<dbReference type="InterPro" id="IPR008912">
    <property type="entry name" value="Uncharacterised_CoxE"/>
</dbReference>
<name>A0A3A3G068_9BURK</name>
<dbReference type="Pfam" id="PF05762">
    <property type="entry name" value="VWA_CoxE"/>
    <property type="match status" value="1"/>
</dbReference>
<evidence type="ECO:0000313" key="1">
    <source>
        <dbReference type="EMBL" id="RJF92719.1"/>
    </source>
</evidence>
<accession>A0A3A3G068</accession>
<dbReference type="OrthoDB" id="9790469at2"/>
<comment type="caution">
    <text evidence="1">The sequence shown here is derived from an EMBL/GenBank/DDBJ whole genome shotgun (WGS) entry which is preliminary data.</text>
</comment>
<dbReference type="CDD" id="cd00198">
    <property type="entry name" value="vWFA"/>
    <property type="match status" value="1"/>
</dbReference>
<reference evidence="2" key="1">
    <citation type="submission" date="2018-09" db="EMBL/GenBank/DDBJ databases">
        <authorList>
            <person name="Zhu H."/>
        </authorList>
    </citation>
    <scope>NUCLEOTIDE SEQUENCE [LARGE SCALE GENOMIC DNA]</scope>
    <source>
        <strain evidence="2">K1R23-30</strain>
    </source>
</reference>
<sequence length="418" mass="46912">MSVAAPSQDKGLLAENVVHFARVLRRAGLAIGPAKVIDALRALQAVGVERRDDFYYALSTVLVDRRDQQFIFDQAFELYWRDPSRIRLQLQQIQDLLGGVRSPKPDTPKLAPRIAQAMLPRAPRAVSVPDDLPPDLRLDASMTMSRVEVLRNKDFAAMTAEEQAEAKKMIASVRMPLPEIASRRSRPLLQGAQVDLRSTLRHMIRTMDGCVELRHRTSRMQPVKLVILCDISGSMENYTRMLLHFIHALANSRRRVHTLLFGTRLSNITYLLRDRDVDVALGQVSRQVVDWAGGTRIGACLAEFNQHWARRLLGQGTVVLLITDGLDSGDAQSVGAQMERLSLSCRRLIWLNPLLRFEGFEARPAGIRAMLPHVDLFLPVHNLTSLSRLGAALDEASFRRSQSTRRSPHSSGEHYGNV</sequence>
<dbReference type="InterPro" id="IPR011195">
    <property type="entry name" value="UCP010256"/>
</dbReference>
<dbReference type="Proteomes" id="UP000265955">
    <property type="component" value="Unassembled WGS sequence"/>
</dbReference>
<dbReference type="PANTHER" id="PTHR39338">
    <property type="entry name" value="BLL5662 PROTEIN-RELATED"/>
    <property type="match status" value="1"/>
</dbReference>
<evidence type="ECO:0000313" key="2">
    <source>
        <dbReference type="Proteomes" id="UP000265955"/>
    </source>
</evidence>
<dbReference type="Gene3D" id="3.40.50.410">
    <property type="entry name" value="von Willebrand factor, type A domain"/>
    <property type="match status" value="1"/>
</dbReference>
<dbReference type="AlphaFoldDB" id="A0A3A3G068"/>
<dbReference type="SUPFAM" id="SSF53300">
    <property type="entry name" value="vWA-like"/>
    <property type="match status" value="1"/>
</dbReference>
<proteinExistence type="predicted"/>
<gene>
    <name evidence="1" type="ORF">D3871_29520</name>
</gene>